<protein>
    <submittedName>
        <fullName evidence="2">Uncharacterized protein</fullName>
    </submittedName>
</protein>
<evidence type="ECO:0000313" key="2">
    <source>
        <dbReference type="EMBL" id="RTE65047.1"/>
    </source>
</evidence>
<keyword evidence="1" id="KW-0732">Signal</keyword>
<proteinExistence type="predicted"/>
<dbReference type="AlphaFoldDB" id="A0A430KNH9"/>
<evidence type="ECO:0000256" key="1">
    <source>
        <dbReference type="SAM" id="SignalP"/>
    </source>
</evidence>
<keyword evidence="3" id="KW-1185">Reference proteome</keyword>
<comment type="caution">
    <text evidence="2">The sequence shown here is derived from an EMBL/GenBank/DDBJ whole genome shotgun (WGS) entry which is preliminary data.</text>
</comment>
<dbReference type="EMBL" id="RQXW01000014">
    <property type="protein sequence ID" value="RTE65047.1"/>
    <property type="molecule type" value="Genomic_DNA"/>
</dbReference>
<feature type="chain" id="PRO_5019048851" evidence="1">
    <location>
        <begin position="22"/>
        <end position="102"/>
    </location>
</feature>
<accession>A0A430KNH9</accession>
<gene>
    <name evidence="2" type="ORF">EH243_14385</name>
</gene>
<feature type="signal peptide" evidence="1">
    <location>
        <begin position="1"/>
        <end position="21"/>
    </location>
</feature>
<dbReference type="RefSeq" id="WP_126159365.1">
    <property type="nucleotide sequence ID" value="NZ_RQXW01000014.1"/>
</dbReference>
<name>A0A430KNH9_9GAMM</name>
<dbReference type="Proteomes" id="UP000283087">
    <property type="component" value="Unassembled WGS sequence"/>
</dbReference>
<evidence type="ECO:0000313" key="3">
    <source>
        <dbReference type="Proteomes" id="UP000283087"/>
    </source>
</evidence>
<organism evidence="2 3">
    <name type="scientific">Amphritea opalescens</name>
    <dbReference type="NCBI Taxonomy" id="2490544"/>
    <lineage>
        <taxon>Bacteria</taxon>
        <taxon>Pseudomonadati</taxon>
        <taxon>Pseudomonadota</taxon>
        <taxon>Gammaproteobacteria</taxon>
        <taxon>Oceanospirillales</taxon>
        <taxon>Oceanospirillaceae</taxon>
        <taxon>Amphritea</taxon>
    </lineage>
</organism>
<sequence>MKTLITTIALASTLAAGTASATNFQVGQLDGFDVQETSQYHSTDAVNVVAPNLPGTNFQVGQIGGKIDVQDASNYHSGDMAMTDTPNLPGSSYSSALFIGNK</sequence>
<reference evidence="2 3" key="1">
    <citation type="submission" date="2018-11" db="EMBL/GenBank/DDBJ databases">
        <title>The draft genome sequence of Amphritea opalescens ANRC-JH13T.</title>
        <authorList>
            <person name="Fang Z."/>
            <person name="Zhang Y."/>
            <person name="Han X."/>
        </authorList>
    </citation>
    <scope>NUCLEOTIDE SEQUENCE [LARGE SCALE GENOMIC DNA]</scope>
    <source>
        <strain evidence="2 3">ANRC-JH13</strain>
    </source>
</reference>